<accession>A0ABQ5JUH8</accession>
<protein>
    <submittedName>
        <fullName evidence="1">Uncharacterized protein</fullName>
    </submittedName>
</protein>
<feature type="non-terminal residue" evidence="1">
    <location>
        <position position="25"/>
    </location>
</feature>
<proteinExistence type="predicted"/>
<sequence>MAVDRPTIYFASQQDWEAWLEDNHE</sequence>
<keyword evidence="2" id="KW-1185">Reference proteome</keyword>
<dbReference type="EMBL" id="BQXS01006076">
    <property type="protein sequence ID" value="GKT17281.1"/>
    <property type="molecule type" value="Genomic_DNA"/>
</dbReference>
<comment type="caution">
    <text evidence="1">The sequence shown here is derived from an EMBL/GenBank/DDBJ whole genome shotgun (WGS) entry which is preliminary data.</text>
</comment>
<reference evidence="1" key="1">
    <citation type="submission" date="2022-03" db="EMBL/GenBank/DDBJ databases">
        <title>Draft genome sequence of Aduncisulcus paluster, a free-living microaerophilic Fornicata.</title>
        <authorList>
            <person name="Yuyama I."/>
            <person name="Kume K."/>
            <person name="Tamura T."/>
            <person name="Inagaki Y."/>
            <person name="Hashimoto T."/>
        </authorList>
    </citation>
    <scope>NUCLEOTIDE SEQUENCE</scope>
    <source>
        <strain evidence="1">NY0171</strain>
    </source>
</reference>
<gene>
    <name evidence="1" type="ORF">ADUPG1_004188</name>
</gene>
<evidence type="ECO:0000313" key="1">
    <source>
        <dbReference type="EMBL" id="GKT17281.1"/>
    </source>
</evidence>
<organism evidence="1 2">
    <name type="scientific">Aduncisulcus paluster</name>
    <dbReference type="NCBI Taxonomy" id="2918883"/>
    <lineage>
        <taxon>Eukaryota</taxon>
        <taxon>Metamonada</taxon>
        <taxon>Carpediemonas-like organisms</taxon>
        <taxon>Aduncisulcus</taxon>
    </lineage>
</organism>
<evidence type="ECO:0000313" key="2">
    <source>
        <dbReference type="Proteomes" id="UP001057375"/>
    </source>
</evidence>
<name>A0ABQ5JUH8_9EUKA</name>
<dbReference type="Proteomes" id="UP001057375">
    <property type="component" value="Unassembled WGS sequence"/>
</dbReference>